<dbReference type="EMBL" id="JAYWTM010000007">
    <property type="protein sequence ID" value="MEC5342930.1"/>
    <property type="molecule type" value="Genomic_DNA"/>
</dbReference>
<evidence type="ECO:0000313" key="4">
    <source>
        <dbReference type="EMBL" id="MEC5342930.1"/>
    </source>
</evidence>
<keyword evidence="5" id="KW-1185">Reference proteome</keyword>
<evidence type="ECO:0000256" key="2">
    <source>
        <dbReference type="SAM" id="SignalP"/>
    </source>
</evidence>
<dbReference type="InterPro" id="IPR010854">
    <property type="entry name" value="YdgH/BhsA/McbA-like_dom"/>
</dbReference>
<dbReference type="Pfam" id="PF07338">
    <property type="entry name" value="YdgH_BhsA-like"/>
    <property type="match status" value="1"/>
</dbReference>
<feature type="domain" description="YdgH/BhsA/McbA-like" evidence="3">
    <location>
        <begin position="22"/>
        <end position="66"/>
    </location>
</feature>
<sequence>MRLIKICAAIVMLLSSNVYAKSVSATGATLDEAESEIALLAEKEGANSYKIIHVRGDDYIYIVARLNK</sequence>
<reference evidence="4 5" key="1">
    <citation type="journal article" date="2017" name="Int. J. Syst. Evol. Microbiol.">
        <title>Brenneria populi subsp. brevivirga subsp. nov. isolated from symptomatic bark of Populus x euramericana canker, and description of Brenneria populi subsp. populi subsp. nov.</title>
        <authorList>
            <person name="Zheng M.H."/>
            <person name="Piao C.G."/>
            <person name="Xue H."/>
            <person name="Guo M.W."/>
            <person name="Li Y."/>
        </authorList>
    </citation>
    <scope>NUCLEOTIDE SEQUENCE [LARGE SCALE GENOMIC DNA]</scope>
    <source>
        <strain evidence="4 5">D9-5</strain>
    </source>
</reference>
<accession>A0ABU6JQA5</accession>
<evidence type="ECO:0000313" key="5">
    <source>
        <dbReference type="Proteomes" id="UP001309705"/>
    </source>
</evidence>
<organism evidence="4 5">
    <name type="scientific">Brenneria populi</name>
    <dbReference type="NCBI Taxonomy" id="1505588"/>
    <lineage>
        <taxon>Bacteria</taxon>
        <taxon>Pseudomonadati</taxon>
        <taxon>Pseudomonadota</taxon>
        <taxon>Gammaproteobacteria</taxon>
        <taxon>Enterobacterales</taxon>
        <taxon>Pectobacteriaceae</taxon>
        <taxon>Brenneria</taxon>
    </lineage>
</organism>
<gene>
    <name evidence="4" type="ORF">VSX58_10010</name>
</gene>
<name>A0ABU6JQA5_9GAMM</name>
<proteinExistence type="predicted"/>
<keyword evidence="1 2" id="KW-0732">Signal</keyword>
<feature type="signal peptide" evidence="2">
    <location>
        <begin position="1"/>
        <end position="20"/>
    </location>
</feature>
<evidence type="ECO:0000259" key="3">
    <source>
        <dbReference type="Pfam" id="PF07338"/>
    </source>
</evidence>
<dbReference type="SUPFAM" id="SSF159871">
    <property type="entry name" value="YdgH-like"/>
    <property type="match status" value="1"/>
</dbReference>
<evidence type="ECO:0000256" key="1">
    <source>
        <dbReference type="ARBA" id="ARBA00022729"/>
    </source>
</evidence>
<dbReference type="InterPro" id="IPR036275">
    <property type="entry name" value="YdgH-like_sf"/>
</dbReference>
<protein>
    <submittedName>
        <fullName evidence="4">DUF1471 domain-containing protein</fullName>
    </submittedName>
</protein>
<comment type="caution">
    <text evidence="4">The sequence shown here is derived from an EMBL/GenBank/DDBJ whole genome shotgun (WGS) entry which is preliminary data.</text>
</comment>
<dbReference type="RefSeq" id="WP_327617932.1">
    <property type="nucleotide sequence ID" value="NZ_JAYWTM010000007.1"/>
</dbReference>
<dbReference type="InterPro" id="IPR025543">
    <property type="entry name" value="Dodecin-like"/>
</dbReference>
<feature type="chain" id="PRO_5045962200" evidence="2">
    <location>
        <begin position="21"/>
        <end position="68"/>
    </location>
</feature>
<dbReference type="Proteomes" id="UP001309705">
    <property type="component" value="Unassembled WGS sequence"/>
</dbReference>
<dbReference type="Gene3D" id="3.30.1660.10">
    <property type="entry name" value="Flavin-binding protein dodecin"/>
    <property type="match status" value="1"/>
</dbReference>